<dbReference type="NCBIfam" id="TIGR00254">
    <property type="entry name" value="GGDEF"/>
    <property type="match status" value="1"/>
</dbReference>
<dbReference type="PROSITE" id="PS50887">
    <property type="entry name" value="GGDEF"/>
    <property type="match status" value="1"/>
</dbReference>
<evidence type="ECO:0000313" key="6">
    <source>
        <dbReference type="Proteomes" id="UP000182517"/>
    </source>
</evidence>
<dbReference type="STRING" id="1842532.A7E78_10165"/>
<evidence type="ECO:0000256" key="1">
    <source>
        <dbReference type="ARBA" id="ARBA00012528"/>
    </source>
</evidence>
<dbReference type="Proteomes" id="UP000182517">
    <property type="component" value="Chromosome"/>
</dbReference>
<dbReference type="GO" id="GO:0043709">
    <property type="term" value="P:cell adhesion involved in single-species biofilm formation"/>
    <property type="evidence" value="ECO:0007669"/>
    <property type="project" value="TreeGrafter"/>
</dbReference>
<feature type="transmembrane region" description="Helical" evidence="3">
    <location>
        <begin position="12"/>
        <end position="34"/>
    </location>
</feature>
<dbReference type="Pfam" id="PF00990">
    <property type="entry name" value="GGDEF"/>
    <property type="match status" value="1"/>
</dbReference>
<keyword evidence="3" id="KW-0812">Transmembrane</keyword>
<dbReference type="GO" id="GO:0052621">
    <property type="term" value="F:diguanylate cyclase activity"/>
    <property type="evidence" value="ECO:0007669"/>
    <property type="project" value="UniProtKB-EC"/>
</dbReference>
<dbReference type="CDD" id="cd01949">
    <property type="entry name" value="GGDEF"/>
    <property type="match status" value="1"/>
</dbReference>
<protein>
    <recommendedName>
        <fullName evidence="1">diguanylate cyclase</fullName>
        <ecNumber evidence="1">2.7.7.65</ecNumber>
    </recommendedName>
</protein>
<dbReference type="EMBL" id="CP015519">
    <property type="protein sequence ID" value="APG28177.1"/>
    <property type="molecule type" value="Genomic_DNA"/>
</dbReference>
<comment type="catalytic activity">
    <reaction evidence="2">
        <text>2 GTP = 3',3'-c-di-GMP + 2 diphosphate</text>
        <dbReference type="Rhea" id="RHEA:24898"/>
        <dbReference type="ChEBI" id="CHEBI:33019"/>
        <dbReference type="ChEBI" id="CHEBI:37565"/>
        <dbReference type="ChEBI" id="CHEBI:58805"/>
        <dbReference type="EC" id="2.7.7.65"/>
    </reaction>
</comment>
<name>A0A1L3GQH2_9BACT</name>
<dbReference type="SUPFAM" id="SSF55781">
    <property type="entry name" value="GAF domain-like"/>
    <property type="match status" value="1"/>
</dbReference>
<dbReference type="Gene3D" id="3.30.70.270">
    <property type="match status" value="1"/>
</dbReference>
<evidence type="ECO:0000256" key="2">
    <source>
        <dbReference type="ARBA" id="ARBA00034247"/>
    </source>
</evidence>
<proteinExistence type="predicted"/>
<dbReference type="InterPro" id="IPR043128">
    <property type="entry name" value="Rev_trsase/Diguanyl_cyclase"/>
</dbReference>
<dbReference type="GO" id="GO:0005886">
    <property type="term" value="C:plasma membrane"/>
    <property type="evidence" value="ECO:0007669"/>
    <property type="project" value="TreeGrafter"/>
</dbReference>
<dbReference type="KEGG" id="pef:A7E78_10165"/>
<dbReference type="SUPFAM" id="SSF55073">
    <property type="entry name" value="Nucleotide cyclase"/>
    <property type="match status" value="1"/>
</dbReference>
<dbReference type="InterPro" id="IPR029787">
    <property type="entry name" value="Nucleotide_cyclase"/>
</dbReference>
<dbReference type="PANTHER" id="PTHR45138">
    <property type="entry name" value="REGULATORY COMPONENTS OF SENSORY TRANSDUCTION SYSTEM"/>
    <property type="match status" value="1"/>
</dbReference>
<keyword evidence="3" id="KW-0472">Membrane</keyword>
<keyword evidence="6" id="KW-1185">Reference proteome</keyword>
<feature type="domain" description="GGDEF" evidence="4">
    <location>
        <begin position="321"/>
        <end position="455"/>
    </location>
</feature>
<dbReference type="InterPro" id="IPR050469">
    <property type="entry name" value="Diguanylate_Cyclase"/>
</dbReference>
<dbReference type="SMART" id="SM00267">
    <property type="entry name" value="GGDEF"/>
    <property type="match status" value="1"/>
</dbReference>
<keyword evidence="3" id="KW-1133">Transmembrane helix</keyword>
<dbReference type="FunFam" id="3.30.70.270:FF:000001">
    <property type="entry name" value="Diguanylate cyclase domain protein"/>
    <property type="match status" value="1"/>
</dbReference>
<dbReference type="PANTHER" id="PTHR45138:SF9">
    <property type="entry name" value="DIGUANYLATE CYCLASE DGCM-RELATED"/>
    <property type="match status" value="1"/>
</dbReference>
<gene>
    <name evidence="5" type="ORF">A7E78_10165</name>
</gene>
<feature type="transmembrane region" description="Helical" evidence="3">
    <location>
        <begin position="46"/>
        <end position="65"/>
    </location>
</feature>
<dbReference type="GO" id="GO:1902201">
    <property type="term" value="P:negative regulation of bacterial-type flagellum-dependent cell motility"/>
    <property type="evidence" value="ECO:0007669"/>
    <property type="project" value="TreeGrafter"/>
</dbReference>
<sequence length="455" mass="51851">MKIKSTFTNKLLVIMVGFGVFIGIIFPFFVKLVLNLASEQVLTFKFFSMCIIAGLLVGGFNFFVFKSIFYDFLESVSTKLTAFREKLDSARREEAIECNDDECLITVKSDDPIVGNITNSFNDFIKTIQNSMKAEMITTRFLEELKQRLSVKDIADVVLDSFIAYFGGDGGCIISYDKGTFSLLKTKHAQVDFEMVDQDELYRVMEKKECMRYENLQNNPVKLNIVLGELVPDSIAFIPLRYQDQKIGVAILLAKNEFARSFSGLESKNFIQQATPFLYNSNLIRRLEELAAMDELTGSLNRRFGMKRLQEEFSRAQRFSTSFSLCLIDIDHFKTINDTFGHQAGDEVLRSVTTQMQGDLRSSDFIVRYGGEEFLLVLPGASLADSYEIMERMRRRIEAFQLQFGSYSINFTISSGICSFPSKNITEPSDMIRAADITMYKAKNSGRNRIMTTEE</sequence>
<accession>A0A1L3GQH2</accession>
<evidence type="ECO:0000256" key="3">
    <source>
        <dbReference type="SAM" id="Phobius"/>
    </source>
</evidence>
<evidence type="ECO:0000313" key="5">
    <source>
        <dbReference type="EMBL" id="APG28177.1"/>
    </source>
</evidence>
<dbReference type="EC" id="2.7.7.65" evidence="1"/>
<reference evidence="5 6" key="1">
    <citation type="journal article" date="2017" name="Genome Announc.">
        <title>Complete Genome Sequences of Two Acetylene-Fermenting Pelobacter acetylenicus Strains.</title>
        <authorList>
            <person name="Sutton J.M."/>
            <person name="Baesman S.M."/>
            <person name="Fierst J.L."/>
            <person name="Poret-Peterson A.T."/>
            <person name="Oremland R.S."/>
            <person name="Dunlap D.S."/>
            <person name="Akob D.M."/>
        </authorList>
    </citation>
    <scope>NUCLEOTIDE SEQUENCE [LARGE SCALE GENOMIC DNA]</scope>
    <source>
        <strain evidence="5 6">SFB93</strain>
    </source>
</reference>
<organism evidence="5 6">
    <name type="scientific">Syntrophotalea acetylenivorans</name>
    <dbReference type="NCBI Taxonomy" id="1842532"/>
    <lineage>
        <taxon>Bacteria</taxon>
        <taxon>Pseudomonadati</taxon>
        <taxon>Thermodesulfobacteriota</taxon>
        <taxon>Desulfuromonadia</taxon>
        <taxon>Desulfuromonadales</taxon>
        <taxon>Syntrophotaleaceae</taxon>
        <taxon>Syntrophotalea</taxon>
    </lineage>
</organism>
<evidence type="ECO:0000259" key="4">
    <source>
        <dbReference type="PROSITE" id="PS50887"/>
    </source>
</evidence>
<dbReference type="InterPro" id="IPR000160">
    <property type="entry name" value="GGDEF_dom"/>
</dbReference>
<dbReference type="AlphaFoldDB" id="A0A1L3GQH2"/>